<dbReference type="HOGENOM" id="CLU_3118106_0_0_10"/>
<dbReference type="EMBL" id="CP002542">
    <property type="protein sequence ID" value="AEA42633.1"/>
    <property type="molecule type" value="Genomic_DNA"/>
</dbReference>
<keyword evidence="2" id="KW-1185">Reference proteome</keyword>
<dbReference type="STRING" id="755732.Fluta_0629"/>
<accession>F2IH78</accession>
<dbReference type="Proteomes" id="UP000007463">
    <property type="component" value="Chromosome"/>
</dbReference>
<reference evidence="1 2" key="1">
    <citation type="journal article" date="2011" name="Stand. Genomic Sci.">
        <title>Complete genome sequence of the gliding freshwater bacterium Fluviicola taffensis type strain (RW262).</title>
        <authorList>
            <person name="Woyke T."/>
            <person name="Chertkov O."/>
            <person name="Lapidus A."/>
            <person name="Nolan M."/>
            <person name="Lucas S."/>
            <person name="Del Rio T.G."/>
            <person name="Tice H."/>
            <person name="Cheng J.F."/>
            <person name="Tapia R."/>
            <person name="Han C."/>
            <person name="Goodwin L."/>
            <person name="Pitluck S."/>
            <person name="Liolios K."/>
            <person name="Pagani I."/>
            <person name="Ivanova N."/>
            <person name="Huntemann M."/>
            <person name="Mavromatis K."/>
            <person name="Mikhailova N."/>
            <person name="Pati A."/>
            <person name="Chen A."/>
            <person name="Palaniappan K."/>
            <person name="Land M."/>
            <person name="Hauser L."/>
            <person name="Brambilla E.M."/>
            <person name="Rohde M."/>
            <person name="Mwirichia R."/>
            <person name="Sikorski J."/>
            <person name="Tindall B.J."/>
            <person name="Goker M."/>
            <person name="Bristow J."/>
            <person name="Eisen J.A."/>
            <person name="Markowitz V."/>
            <person name="Hugenholtz P."/>
            <person name="Klenk H.P."/>
            <person name="Kyrpides N.C."/>
        </authorList>
    </citation>
    <scope>NUCLEOTIDE SEQUENCE [LARGE SCALE GENOMIC DNA]</scope>
    <source>
        <strain evidence="2">DSM 16823 / RW262 / RW262</strain>
    </source>
</reference>
<evidence type="ECO:0000313" key="1">
    <source>
        <dbReference type="EMBL" id="AEA42633.1"/>
    </source>
</evidence>
<reference evidence="2" key="2">
    <citation type="submission" date="2011-02" db="EMBL/GenBank/DDBJ databases">
        <title>The complete genome of Fluviicola taffensis DSM 16823.</title>
        <authorList>
            <consortium name="US DOE Joint Genome Institute (JGI-PGF)"/>
            <person name="Lucas S."/>
            <person name="Copeland A."/>
            <person name="Lapidus A."/>
            <person name="Bruce D."/>
            <person name="Goodwin L."/>
            <person name="Pitluck S."/>
            <person name="Kyrpides N."/>
            <person name="Mavromatis K."/>
            <person name="Ivanova N."/>
            <person name="Mikhailova N."/>
            <person name="Pagani I."/>
            <person name="Chertkov O."/>
            <person name="Detter J.C."/>
            <person name="Han C."/>
            <person name="Tapia R."/>
            <person name="Land M."/>
            <person name="Hauser L."/>
            <person name="Markowitz V."/>
            <person name="Cheng J.-F."/>
            <person name="Hugenholtz P."/>
            <person name="Woyke T."/>
            <person name="Wu D."/>
            <person name="Tindall B."/>
            <person name="Pomrenke H.G."/>
            <person name="Brambilla E."/>
            <person name="Klenk H.-P."/>
            <person name="Eisen J.A."/>
        </authorList>
    </citation>
    <scope>NUCLEOTIDE SEQUENCE [LARGE SCALE GENOMIC DNA]</scope>
    <source>
        <strain evidence="2">DSM 16823 / RW262 / RW262</strain>
    </source>
</reference>
<dbReference type="AlphaFoldDB" id="F2IH78"/>
<protein>
    <submittedName>
        <fullName evidence="1">Uncharacterized protein</fullName>
    </submittedName>
</protein>
<organism evidence="1 2">
    <name type="scientific">Fluviicola taffensis (strain DSM 16823 / NCIMB 13979 / RW262)</name>
    <dbReference type="NCBI Taxonomy" id="755732"/>
    <lineage>
        <taxon>Bacteria</taxon>
        <taxon>Pseudomonadati</taxon>
        <taxon>Bacteroidota</taxon>
        <taxon>Flavobacteriia</taxon>
        <taxon>Flavobacteriales</taxon>
        <taxon>Crocinitomicaceae</taxon>
        <taxon>Fluviicola</taxon>
    </lineage>
</organism>
<sequence>MFFYIDEIHLVSNWLNLPLKFNGLKFIDKLVLSKGNVLRVLIFLIFVIKC</sequence>
<gene>
    <name evidence="1" type="ordered locus">Fluta_0629</name>
</gene>
<evidence type="ECO:0000313" key="2">
    <source>
        <dbReference type="Proteomes" id="UP000007463"/>
    </source>
</evidence>
<proteinExistence type="predicted"/>
<name>F2IH78_FLUTR</name>
<dbReference type="KEGG" id="fte:Fluta_0629"/>